<name>A0A8S1YB61_9CILI</name>
<dbReference type="SMART" id="SM00261">
    <property type="entry name" value="FU"/>
    <property type="match status" value="8"/>
</dbReference>
<keyword evidence="3" id="KW-0732">Signal</keyword>
<keyword evidence="5" id="KW-1185">Reference proteome</keyword>
<feature type="compositionally biased region" description="Low complexity" evidence="1">
    <location>
        <begin position="1564"/>
        <end position="1582"/>
    </location>
</feature>
<feature type="transmembrane region" description="Helical" evidence="2">
    <location>
        <begin position="1408"/>
        <end position="1427"/>
    </location>
</feature>
<organism evidence="4 5">
    <name type="scientific">Paramecium pentaurelia</name>
    <dbReference type="NCBI Taxonomy" id="43138"/>
    <lineage>
        <taxon>Eukaryota</taxon>
        <taxon>Sar</taxon>
        <taxon>Alveolata</taxon>
        <taxon>Ciliophora</taxon>
        <taxon>Intramacronucleata</taxon>
        <taxon>Oligohymenophorea</taxon>
        <taxon>Peniculida</taxon>
        <taxon>Parameciidae</taxon>
        <taxon>Paramecium</taxon>
    </lineage>
</organism>
<feature type="region of interest" description="Disordered" evidence="1">
    <location>
        <begin position="1730"/>
        <end position="1749"/>
    </location>
</feature>
<reference evidence="4" key="1">
    <citation type="submission" date="2021-01" db="EMBL/GenBank/DDBJ databases">
        <authorList>
            <consortium name="Genoscope - CEA"/>
            <person name="William W."/>
        </authorList>
    </citation>
    <scope>NUCLEOTIDE SEQUENCE</scope>
</reference>
<keyword evidence="2" id="KW-0472">Membrane</keyword>
<accession>A0A8S1YB61</accession>
<feature type="transmembrane region" description="Helical" evidence="2">
    <location>
        <begin position="1370"/>
        <end position="1396"/>
    </location>
</feature>
<keyword evidence="2" id="KW-0812">Transmembrane</keyword>
<dbReference type="CDD" id="cd00064">
    <property type="entry name" value="FU"/>
    <property type="match status" value="5"/>
</dbReference>
<feature type="region of interest" description="Disordered" evidence="1">
    <location>
        <begin position="1612"/>
        <end position="1631"/>
    </location>
</feature>
<dbReference type="InterPro" id="IPR006212">
    <property type="entry name" value="Furin_repeat"/>
</dbReference>
<proteinExistence type="predicted"/>
<comment type="caution">
    <text evidence="4">The sequence shown here is derived from an EMBL/GenBank/DDBJ whole genome shotgun (WGS) entry which is preliminary data.</text>
</comment>
<feature type="transmembrane region" description="Helical" evidence="2">
    <location>
        <begin position="1285"/>
        <end position="1309"/>
    </location>
</feature>
<evidence type="ECO:0000256" key="1">
    <source>
        <dbReference type="SAM" id="MobiDB-lite"/>
    </source>
</evidence>
<sequence>MYISIFIIQILNSAYATLDCSTIKGTALNSFAYKTDGSLQFEFAILSSGNVDLIFPTFWNGSPSIQPLIIGTTTCREVNIIKIIKTIQSIRCTQDNNKFTCGTLRAGNQIIRCNNVRGPHTNKQIGNFNIQFAQQSCDNILINNFQPYGGSVVFSSNSTTDLLPNTDKLQMIWENIVLPISFSSNPLIEVQIINNGEFVTTSTVKGYVSARSIGLLEQLTVINPSLIKAQMPQSIAVKDVSMKLYMESLKVMGNTQSIQSQIDFKDSNDVLQYQILFPIITVQNDQLTASLNIDSTEINSYSKYTFSITIKNALNSAGFVRIALKQTLLSSNLICYCDNLVFIPIINPDYIDIGGCFTTIGTHNIVIQNVLNPKSTISTISIPYIQTMQNGFSVDKMINFQYKSPSFTPGTLSVQYDRQGNNMNVVGGQSYFILKITPKNSIPAQGLLRMEIPQEIKFINQNAQFCNVDIYGCQIHTIQDQVIIFKFSSSIEASQQFIINQISIPIRNPYDTSQTNYFKFTTYDQFNNIIDTISNIQGYYVNTRSSFDGLIIIESDQPFKNGQSNTFYFTIKTKTPQFYPIQMTIKVGDLTINNNPICKLEGIVIKTCTKISSNQLDIQIESTDLILLPTTLKLSISSIKCKDTMTKSQDFEFSTQSINGLMSYQQGPYISNIQFGDITQTELKVDKQYYGAQNAAYQFNFVLQNGLIQDNHQIHILFPFNLPQSGYSCKDTSNNKLMCNIQSNNIIVLTGPFDSTQLQYKIIINGLPTPQNEQQPRTFTIKTYRRIEHINYLVDSSINGAFQFNIYCPQLNNCKTCKIIDYDNIQCETCYISMISKYIYMKSNVCVDQCGDGYYQNDQEFQCQQCPNNCQSCQPINNILICDKCFDNYKYQDGICVDTCGETYYLPFTSNNRCEKCDNECLLCSMNSSYCSKCQANIPIKDNKCYKNGCLQGYFQIYNSNQILVCELCPSTCISCNYYNQCTQCQPGQYQLQGTCRSDCPLGYFINEQQMQCQQCVSGCNQCSNDTTCVKCLNGYLLKQQQCVLTCGEQYYIDIAQTSCLKCNQYCQTCELQNGIQMCTSCIHQYYFHNFTCVQQCESNYYDLNNQCFQCSSNCLTCAGNPNTCTSCLIQGDTPQFLDGTICVSKCQDTYFADITSGKCIQCPNTCTKCTSLTNCTQCNQSFIPHYLIQGACKQECPNNYQPIGLLCELIPEKLIINHESNRYLPIPHVILFAFFTISVLLSKQFKNETYMPGSIIGLSTPLIWSSWLTILFLLLNYYEFKQLYYFWIIIVSLALNYVFNILHLIFVYQKIWNDHDFLRWQSSSLKNKVTNFILLSLSILISYPLYKLIMSRYFGFSFFKAKIVNIKPFFYFNCLNVLYITFVNIPIIISCILIAYYESSHNITQTFISAIDSIVVTFTNILLLIWETQKTEQFFDEFNQNYYFNESQQHLHKHEISGYFQHPFEQKSQAEQKIDISDLDAQVLNQENDITKQKSQEQSCNINGISIILSDKNSNPVFQQESDRSNQFHQKQIVPSNLKHTIYYKNVQNNQFENPDDEPPYASQNVSSIQSQSSQHYQNSFNDQSQYPLSLIQNSEEPNENSQLSIFYEEKNRGSSKKQKTIQQQQMENNSTDHYNLITTFKNDNNENDPQQINQQVEKSVSSCKKTQKQLKNNQRENNLLSNRQSSRIEIIQSGQSLSTETNKVQYKQQIVNQEQPLCQSQIYQYSNMNKQQQQQSNNSQGNNINQQIIDNNSDSIHSNQFKQKINNLKQSQHQNNKEDVTDDYQLQLKRVQDQQPQFDTEGSNDQSRIQILMDSRVIEEDQNIFQDQILIEQNKPQTIKGKNKQQNINDEQDKIERESEIRDIFDSNDSINTMSDQDWGEYQISPSEFNSLNQRFENEQELDLQIHIPSYSKTQQNYKQNKLTPLNLEFRDEINDQQFQIDITRNLQIQRETKKQQLQKIYLQKFEKNEKVAYRSNKCEFKKKNTIKNHPKDISDAYIDDQIDVEDINF</sequence>
<feature type="transmembrane region" description="Helical" evidence="2">
    <location>
        <begin position="1255"/>
        <end position="1279"/>
    </location>
</feature>
<dbReference type="OrthoDB" id="307497at2759"/>
<dbReference type="EMBL" id="CAJJDO010000161">
    <property type="protein sequence ID" value="CAD8210851.1"/>
    <property type="molecule type" value="Genomic_DNA"/>
</dbReference>
<keyword evidence="2" id="KW-1133">Transmembrane helix</keyword>
<dbReference type="PANTHER" id="PTHR45739">
    <property type="entry name" value="MATRIX PROTEIN, PUTATIVE-RELATED"/>
    <property type="match status" value="1"/>
</dbReference>
<evidence type="ECO:0000256" key="2">
    <source>
        <dbReference type="SAM" id="Phobius"/>
    </source>
</evidence>
<feature type="transmembrane region" description="Helical" evidence="2">
    <location>
        <begin position="1330"/>
        <end position="1350"/>
    </location>
</feature>
<protein>
    <recommendedName>
        <fullName evidence="6">TNFR-Cys domain-containing protein</fullName>
    </recommendedName>
</protein>
<evidence type="ECO:0000313" key="4">
    <source>
        <dbReference type="EMBL" id="CAD8210851.1"/>
    </source>
</evidence>
<dbReference type="PANTHER" id="PTHR45739:SF8">
    <property type="entry name" value="FRAS1-RELATED EXTRACELLULAR MATRIX PROTEIN 1"/>
    <property type="match status" value="1"/>
</dbReference>
<feature type="chain" id="PRO_5035942635" description="TNFR-Cys domain-containing protein" evidence="3">
    <location>
        <begin position="17"/>
        <end position="2012"/>
    </location>
</feature>
<evidence type="ECO:0000256" key="3">
    <source>
        <dbReference type="SAM" id="SignalP"/>
    </source>
</evidence>
<evidence type="ECO:0008006" key="6">
    <source>
        <dbReference type="Google" id="ProtNLM"/>
    </source>
</evidence>
<evidence type="ECO:0000313" key="5">
    <source>
        <dbReference type="Proteomes" id="UP000689195"/>
    </source>
</evidence>
<dbReference type="Proteomes" id="UP000689195">
    <property type="component" value="Unassembled WGS sequence"/>
</dbReference>
<feature type="transmembrane region" description="Helical" evidence="2">
    <location>
        <begin position="1224"/>
        <end position="1243"/>
    </location>
</feature>
<feature type="region of interest" description="Disordered" evidence="1">
    <location>
        <begin position="1551"/>
        <end position="1582"/>
    </location>
</feature>
<dbReference type="InterPro" id="IPR051561">
    <property type="entry name" value="FRAS1_ECM"/>
</dbReference>
<gene>
    <name evidence="4" type="ORF">PPENT_87.1.T1610029</name>
</gene>
<feature type="signal peptide" evidence="3">
    <location>
        <begin position="1"/>
        <end position="16"/>
    </location>
</feature>